<keyword evidence="5 15" id="KW-0808">Transferase</keyword>
<evidence type="ECO:0000256" key="8">
    <source>
        <dbReference type="ARBA" id="ARBA00022723"/>
    </source>
</evidence>
<keyword evidence="7 15" id="KW-0235">DNA replication</keyword>
<dbReference type="HAMAP" id="MF_01113">
    <property type="entry name" value="DNApol_IV"/>
    <property type="match status" value="1"/>
</dbReference>
<dbReference type="Proteomes" id="UP000748308">
    <property type="component" value="Unassembled WGS sequence"/>
</dbReference>
<dbReference type="GO" id="GO:0000287">
    <property type="term" value="F:magnesium ion binding"/>
    <property type="evidence" value="ECO:0007669"/>
    <property type="project" value="UniProtKB-UniRule"/>
</dbReference>
<dbReference type="NCBIfam" id="NF002677">
    <property type="entry name" value="PRK02406.1"/>
    <property type="match status" value="1"/>
</dbReference>
<evidence type="ECO:0000256" key="4">
    <source>
        <dbReference type="ARBA" id="ARBA00022490"/>
    </source>
</evidence>
<name>A0A938BN90_UNCEI</name>
<comment type="cofactor">
    <cofactor evidence="15">
        <name>Mg(2+)</name>
        <dbReference type="ChEBI" id="CHEBI:18420"/>
    </cofactor>
    <text evidence="15">Binds 2 magnesium ions per subunit.</text>
</comment>
<dbReference type="AlphaFoldDB" id="A0A938BN90"/>
<evidence type="ECO:0000256" key="3">
    <source>
        <dbReference type="ARBA" id="ARBA00022457"/>
    </source>
</evidence>
<comment type="similarity">
    <text evidence="2 15">Belongs to the DNA polymerase type-Y family.</text>
</comment>
<keyword evidence="10 15" id="KW-0460">Magnesium</keyword>
<evidence type="ECO:0000256" key="2">
    <source>
        <dbReference type="ARBA" id="ARBA00010945"/>
    </source>
</evidence>
<evidence type="ECO:0000256" key="5">
    <source>
        <dbReference type="ARBA" id="ARBA00022679"/>
    </source>
</evidence>
<reference evidence="18" key="1">
    <citation type="submission" date="2019-03" db="EMBL/GenBank/DDBJ databases">
        <title>Lake Tanganyika Metagenome-Assembled Genomes (MAGs).</title>
        <authorList>
            <person name="Tran P."/>
        </authorList>
    </citation>
    <scope>NUCLEOTIDE SEQUENCE</scope>
    <source>
        <strain evidence="18">M_DeepCast_400m_m2_100</strain>
    </source>
</reference>
<proteinExistence type="inferred from homology"/>
<keyword evidence="12 15" id="KW-0238">DNA-binding</keyword>
<dbReference type="EC" id="2.7.7.7" evidence="15"/>
<comment type="function">
    <text evidence="15">Poorly processive, error-prone DNA polymerase involved in untargeted mutagenesis. Copies undamaged DNA at stalled replication forks, which arise in vivo from mismatched or misaligned primer ends. These misaligned primers can be extended by PolIV. Exhibits no 3'-5' exonuclease (proofreading) activity. May be involved in translesional synthesis, in conjunction with the beta clamp from PolIII.</text>
</comment>
<dbReference type="GO" id="GO:0003684">
    <property type="term" value="F:damaged DNA binding"/>
    <property type="evidence" value="ECO:0007669"/>
    <property type="project" value="InterPro"/>
</dbReference>
<comment type="catalytic activity">
    <reaction evidence="14 15">
        <text>DNA(n) + a 2'-deoxyribonucleoside 5'-triphosphate = DNA(n+1) + diphosphate</text>
        <dbReference type="Rhea" id="RHEA:22508"/>
        <dbReference type="Rhea" id="RHEA-COMP:17339"/>
        <dbReference type="Rhea" id="RHEA-COMP:17340"/>
        <dbReference type="ChEBI" id="CHEBI:33019"/>
        <dbReference type="ChEBI" id="CHEBI:61560"/>
        <dbReference type="ChEBI" id="CHEBI:173112"/>
        <dbReference type="EC" id="2.7.7.7"/>
    </reaction>
</comment>
<keyword evidence="6 15" id="KW-0548">Nucleotidyltransferase</keyword>
<dbReference type="InterPro" id="IPR050116">
    <property type="entry name" value="DNA_polymerase-Y"/>
</dbReference>
<evidence type="ECO:0000256" key="11">
    <source>
        <dbReference type="ARBA" id="ARBA00022932"/>
    </source>
</evidence>
<feature type="active site" evidence="15">
    <location>
        <position position="108"/>
    </location>
</feature>
<dbReference type="Pfam" id="PF11799">
    <property type="entry name" value="IMS_C"/>
    <property type="match status" value="1"/>
</dbReference>
<keyword evidence="4 15" id="KW-0963">Cytoplasm</keyword>
<evidence type="ECO:0000256" key="12">
    <source>
        <dbReference type="ARBA" id="ARBA00023125"/>
    </source>
</evidence>
<evidence type="ECO:0000256" key="14">
    <source>
        <dbReference type="ARBA" id="ARBA00049244"/>
    </source>
</evidence>
<evidence type="ECO:0000256" key="6">
    <source>
        <dbReference type="ARBA" id="ARBA00022695"/>
    </source>
</evidence>
<keyword evidence="3 15" id="KW-0515">Mutator protein</keyword>
<dbReference type="GO" id="GO:0003887">
    <property type="term" value="F:DNA-directed DNA polymerase activity"/>
    <property type="evidence" value="ECO:0007669"/>
    <property type="project" value="UniProtKB-UniRule"/>
</dbReference>
<comment type="caution">
    <text evidence="18">The sequence shown here is derived from an EMBL/GenBank/DDBJ whole genome shotgun (WGS) entry which is preliminary data.</text>
</comment>
<dbReference type="InterPro" id="IPR036775">
    <property type="entry name" value="DNA_pol_Y-fam_lit_finger_sf"/>
</dbReference>
<comment type="subunit">
    <text evidence="15">Monomer.</text>
</comment>
<gene>
    <name evidence="15" type="primary">dinB</name>
    <name evidence="18" type="ORF">FJY75_03930</name>
</gene>
<dbReference type="Gene3D" id="3.40.1170.60">
    <property type="match status" value="1"/>
</dbReference>
<dbReference type="Pfam" id="PF11798">
    <property type="entry name" value="IMS_HHH"/>
    <property type="match status" value="1"/>
</dbReference>
<dbReference type="EMBL" id="VGIY01000062">
    <property type="protein sequence ID" value="MBM3316983.1"/>
    <property type="molecule type" value="Genomic_DNA"/>
</dbReference>
<evidence type="ECO:0000256" key="13">
    <source>
        <dbReference type="ARBA" id="ARBA00023204"/>
    </source>
</evidence>
<evidence type="ECO:0000256" key="7">
    <source>
        <dbReference type="ARBA" id="ARBA00022705"/>
    </source>
</evidence>
<evidence type="ECO:0000256" key="10">
    <source>
        <dbReference type="ARBA" id="ARBA00022842"/>
    </source>
</evidence>
<feature type="site" description="Substrate discrimination" evidence="15">
    <location>
        <position position="17"/>
    </location>
</feature>
<accession>A0A938BN90</accession>
<dbReference type="GO" id="GO:0005829">
    <property type="term" value="C:cytosol"/>
    <property type="evidence" value="ECO:0007669"/>
    <property type="project" value="TreeGrafter"/>
</dbReference>
<protein>
    <recommendedName>
        <fullName evidence="15">DNA polymerase IV</fullName>
        <shortName evidence="15">Pol IV</shortName>
        <ecNumber evidence="15">2.7.7.7</ecNumber>
    </recommendedName>
</protein>
<evidence type="ECO:0000256" key="1">
    <source>
        <dbReference type="ARBA" id="ARBA00004496"/>
    </source>
</evidence>
<dbReference type="Gene3D" id="3.30.1490.100">
    <property type="entry name" value="DNA polymerase, Y-family, little finger domain"/>
    <property type="match status" value="1"/>
</dbReference>
<dbReference type="GO" id="GO:0006281">
    <property type="term" value="P:DNA repair"/>
    <property type="evidence" value="ECO:0007669"/>
    <property type="project" value="UniProtKB-UniRule"/>
</dbReference>
<dbReference type="Gene3D" id="3.30.70.270">
    <property type="match status" value="1"/>
</dbReference>
<dbReference type="SUPFAM" id="SSF100879">
    <property type="entry name" value="Lesion bypass DNA polymerase (Y-family), little finger domain"/>
    <property type="match status" value="1"/>
</dbReference>
<keyword evidence="13 15" id="KW-0234">DNA repair</keyword>
<dbReference type="FunFam" id="3.40.1170.60:FF:000001">
    <property type="entry name" value="DNA polymerase IV"/>
    <property type="match status" value="1"/>
</dbReference>
<dbReference type="InterPro" id="IPR022880">
    <property type="entry name" value="DNApol_IV"/>
</dbReference>
<dbReference type="InterPro" id="IPR017961">
    <property type="entry name" value="DNA_pol_Y-fam_little_finger"/>
</dbReference>
<dbReference type="Pfam" id="PF00817">
    <property type="entry name" value="IMS"/>
    <property type="match status" value="1"/>
</dbReference>
<keyword evidence="11 15" id="KW-0239">DNA-directed DNA polymerase</keyword>
<dbReference type="InterPro" id="IPR043502">
    <property type="entry name" value="DNA/RNA_pol_sf"/>
</dbReference>
<dbReference type="NCBIfam" id="NF002882">
    <property type="entry name" value="PRK03348.1"/>
    <property type="match status" value="1"/>
</dbReference>
<dbReference type="PROSITE" id="PS50173">
    <property type="entry name" value="UMUC"/>
    <property type="match status" value="1"/>
</dbReference>
<organism evidence="18 19">
    <name type="scientific">Eiseniibacteriota bacterium</name>
    <dbReference type="NCBI Taxonomy" id="2212470"/>
    <lineage>
        <taxon>Bacteria</taxon>
        <taxon>Candidatus Eiseniibacteriota</taxon>
    </lineage>
</organism>
<comment type="subcellular location">
    <subcellularLocation>
        <location evidence="1 15">Cytoplasm</location>
    </subcellularLocation>
</comment>
<dbReference type="InterPro" id="IPR043128">
    <property type="entry name" value="Rev_trsase/Diguanyl_cyclase"/>
</dbReference>
<keyword evidence="8 15" id="KW-0479">Metal-binding</keyword>
<dbReference type="PANTHER" id="PTHR11076">
    <property type="entry name" value="DNA REPAIR POLYMERASE UMUC / TRANSFERASE FAMILY MEMBER"/>
    <property type="match status" value="1"/>
</dbReference>
<evidence type="ECO:0000313" key="19">
    <source>
        <dbReference type="Proteomes" id="UP000748308"/>
    </source>
</evidence>
<dbReference type="SUPFAM" id="SSF56672">
    <property type="entry name" value="DNA/RNA polymerases"/>
    <property type="match status" value="1"/>
</dbReference>
<dbReference type="InterPro" id="IPR001126">
    <property type="entry name" value="UmuC"/>
</dbReference>
<evidence type="ECO:0000259" key="17">
    <source>
        <dbReference type="PROSITE" id="PS50173"/>
    </source>
</evidence>
<dbReference type="InterPro" id="IPR024728">
    <property type="entry name" value="PolY_HhH_motif"/>
</dbReference>
<evidence type="ECO:0000313" key="18">
    <source>
        <dbReference type="EMBL" id="MBM3316983.1"/>
    </source>
</evidence>
<evidence type="ECO:0000256" key="16">
    <source>
        <dbReference type="SAM" id="MobiDB-lite"/>
    </source>
</evidence>
<evidence type="ECO:0000256" key="9">
    <source>
        <dbReference type="ARBA" id="ARBA00022763"/>
    </source>
</evidence>
<dbReference type="Gene3D" id="1.10.150.20">
    <property type="entry name" value="5' to 3' exonuclease, C-terminal subdomain"/>
    <property type="match status" value="1"/>
</dbReference>
<sequence>MAPWERIFAHVDMDAFYASVEIRDDPSLAGRPVVVGGSPGARGVVSAASYEARRFGIHSAMPMAEAVRRCPRLVILPGDFAKYRSVSEQLMEIFGRYSPAVEPLSLDEAFLDLSGTRRSLGPADLLGRRIKEDIRSATRLTASVGIAPVKFVAKIASDLEKPDGLVLVAPGEVEAFLRPLPIGRLWGVGPRTREALEAIGIRTIGRLAAADRKLLVGRFGRHGEHLHDLALGRDAREVVPDWEARSYSHEETFARDRADAEFLEGVLLDQAHRVSRRLRRDAVCGRTVQLKLRFSDFRTITRRETLSRPTADASVIYRTGRDLFARHWAHGAVRLIGIGVSGIVPAAAGSLDLFTDREAEERRQRLAEAIDRLDERFGRSTLLPAKVLRAREGDGPHPRRPPRGA</sequence>
<feature type="region of interest" description="Disordered" evidence="16">
    <location>
        <begin position="384"/>
        <end position="405"/>
    </location>
</feature>
<dbReference type="GO" id="GO:0009432">
    <property type="term" value="P:SOS response"/>
    <property type="evidence" value="ECO:0007669"/>
    <property type="project" value="TreeGrafter"/>
</dbReference>
<feature type="binding site" evidence="15">
    <location>
        <position position="107"/>
    </location>
    <ligand>
        <name>Mg(2+)</name>
        <dbReference type="ChEBI" id="CHEBI:18420"/>
    </ligand>
</feature>
<dbReference type="GO" id="GO:0006261">
    <property type="term" value="P:DNA-templated DNA replication"/>
    <property type="evidence" value="ECO:0007669"/>
    <property type="project" value="UniProtKB-UniRule"/>
</dbReference>
<dbReference type="CDD" id="cd03586">
    <property type="entry name" value="PolY_Pol_IV_kappa"/>
    <property type="match status" value="1"/>
</dbReference>
<dbReference type="GO" id="GO:0042276">
    <property type="term" value="P:error-prone translesion synthesis"/>
    <property type="evidence" value="ECO:0007669"/>
    <property type="project" value="TreeGrafter"/>
</dbReference>
<evidence type="ECO:0000256" key="15">
    <source>
        <dbReference type="HAMAP-Rule" id="MF_01113"/>
    </source>
</evidence>
<dbReference type="PANTHER" id="PTHR11076:SF33">
    <property type="entry name" value="DNA POLYMERASE KAPPA"/>
    <property type="match status" value="1"/>
</dbReference>
<keyword evidence="9 15" id="KW-0227">DNA damage</keyword>
<feature type="domain" description="UmuC" evidence="17">
    <location>
        <begin position="8"/>
        <end position="189"/>
    </location>
</feature>
<feature type="binding site" evidence="15">
    <location>
        <position position="12"/>
    </location>
    <ligand>
        <name>Mg(2+)</name>
        <dbReference type="ChEBI" id="CHEBI:18420"/>
    </ligand>
</feature>
<dbReference type="NCBIfam" id="NF002751">
    <property type="entry name" value="PRK02794.1"/>
    <property type="match status" value="1"/>
</dbReference>